<organism evidence="2 3">
    <name type="scientific">Plasmodium chabaudi adami</name>
    <dbReference type="NCBI Taxonomy" id="5826"/>
    <lineage>
        <taxon>Eukaryota</taxon>
        <taxon>Sar</taxon>
        <taxon>Alveolata</taxon>
        <taxon>Apicomplexa</taxon>
        <taxon>Aconoidasida</taxon>
        <taxon>Haemosporida</taxon>
        <taxon>Plasmodiidae</taxon>
        <taxon>Plasmodium</taxon>
        <taxon>Plasmodium (Vinckeia)</taxon>
    </lineage>
</organism>
<dbReference type="Pfam" id="PF00995">
    <property type="entry name" value="Sec1"/>
    <property type="match status" value="1"/>
</dbReference>
<dbReference type="InterPro" id="IPR043127">
    <property type="entry name" value="Sec-1-like_dom3a"/>
</dbReference>
<evidence type="ECO:0000256" key="1">
    <source>
        <dbReference type="ARBA" id="ARBA00009884"/>
    </source>
</evidence>
<dbReference type="InterPro" id="IPR027482">
    <property type="entry name" value="Sec1-like_dom2"/>
</dbReference>
<dbReference type="Gene3D" id="3.40.50.2060">
    <property type="match status" value="1"/>
</dbReference>
<dbReference type="PANTHER" id="PTHR11679">
    <property type="entry name" value="VESICLE PROTEIN SORTING-ASSOCIATED"/>
    <property type="match status" value="1"/>
</dbReference>
<dbReference type="EMBL" id="LT608181">
    <property type="protein sequence ID" value="SCM19217.1"/>
    <property type="molecule type" value="Genomic_DNA"/>
</dbReference>
<protein>
    <submittedName>
        <fullName evidence="2">Syntaxin binding protein, putative</fullName>
    </submittedName>
</protein>
<sequence length="647" mass="76116">MSLRESCRNRIFTVITKITEVSKYVVMVVDQNAYKILSMICKNEELLEKGVSLIELINTQRNNLQDFDCIYLLSNNIESVNIMLKDFIDEKNPKYKNIHILFTSNACKKNEILDLIATSDFMLKRIKSCACINLNFYPYESRIFYFENKINLYDLYPLKNSHILNNVASELVSVCSCLKTYPNIRYQNTELCYKFAETVQNYLATEISKSNKNNNEVSEDDTECVLLILDRSIDKSILFIHDYTYQSLCYDLLKISTEFDENEKYEEDEGGKNNYPHTVTFKMPNNEKKNEEKTCTLSENDNLWEKYRHTHIQEVNENIKNEIIEFTEKNSVAKIQKKKNIFNPNEALEAIRFLPQHEQMLEQYWMHVYLCEETFKLLQNKNIVDIGLIEQDICCNIDKFGKKLNHTTNLNSLQTALASYEYQQEEKARLLLLYFINYININKQDEIKLIESAKLSLFMKKIINHFLKLKFPKNCYLSMDDDVSAQNHASHIFEKNKKKIKYYKDIAKDANYELTRYEPNIKEIIQELATETLDKMHFPHLPSLNTVHDKNNNASNELKVTINSPDKKKNVLRGTVWEYKKDIIKKQGENQKKKKKIIVFILGGITFPEIKIIYELSKQINVDLYLGGTSILTTNLIFNQFKNHSDF</sequence>
<dbReference type="SUPFAM" id="SSF56815">
    <property type="entry name" value="Sec1/munc18-like (SM) proteins"/>
    <property type="match status" value="1"/>
</dbReference>
<dbReference type="InterPro" id="IPR001619">
    <property type="entry name" value="Sec1-like"/>
</dbReference>
<name>A0A1C6Y7J1_PLACE</name>
<reference evidence="2 3" key="1">
    <citation type="submission" date="2016-08" db="EMBL/GenBank/DDBJ databases">
        <authorList>
            <consortium name="Pathogen Informatics"/>
        </authorList>
    </citation>
    <scope>NUCLEOTIDE SEQUENCE [LARGE SCALE GENOMIC DNA]</scope>
    <source>
        <strain evidence="2 3">DS</strain>
    </source>
</reference>
<accession>A0A1C6Y7J1</accession>
<dbReference type="GO" id="GO:0016192">
    <property type="term" value="P:vesicle-mediated transport"/>
    <property type="evidence" value="ECO:0007669"/>
    <property type="project" value="InterPro"/>
</dbReference>
<comment type="similarity">
    <text evidence="1">Belongs to the STXBP/unc-18/SEC1 family.</text>
</comment>
<dbReference type="InterPro" id="IPR043154">
    <property type="entry name" value="Sec-1-like_dom1"/>
</dbReference>
<evidence type="ECO:0000313" key="3">
    <source>
        <dbReference type="Proteomes" id="UP000507536"/>
    </source>
</evidence>
<dbReference type="InterPro" id="IPR036045">
    <property type="entry name" value="Sec1-like_sf"/>
</dbReference>
<dbReference type="Gene3D" id="3.90.830.10">
    <property type="entry name" value="Syntaxin Binding Protein 1, Chain A, domain 2"/>
    <property type="match status" value="1"/>
</dbReference>
<evidence type="ECO:0000313" key="2">
    <source>
        <dbReference type="EMBL" id="SCM19217.1"/>
    </source>
</evidence>
<proteinExistence type="inferred from homology"/>
<dbReference type="Gene3D" id="3.40.50.1910">
    <property type="match status" value="1"/>
</dbReference>
<dbReference type="Gene3D" id="1.25.40.60">
    <property type="match status" value="1"/>
</dbReference>
<dbReference type="AlphaFoldDB" id="A0A1C6Y7J1"/>
<gene>
    <name evidence="2" type="ORF">PCHDS_000016700</name>
</gene>
<dbReference type="PIRSF" id="PIRSF005715">
    <property type="entry name" value="VPS45_Sec1"/>
    <property type="match status" value="1"/>
</dbReference>
<dbReference type="Proteomes" id="UP000507536">
    <property type="component" value="Chromosome 1"/>
</dbReference>